<dbReference type="Gene3D" id="1.20.1530.10">
    <property type="entry name" value="Na+/H+ antiporter like domain"/>
    <property type="match status" value="1"/>
</dbReference>
<feature type="transmembrane region" description="Helical" evidence="7">
    <location>
        <begin position="158"/>
        <end position="176"/>
    </location>
</feature>
<keyword evidence="3 7" id="KW-1003">Cell membrane</keyword>
<evidence type="ECO:0000313" key="8">
    <source>
        <dbReference type="EMBL" id="MDZ5761082.1"/>
    </source>
</evidence>
<keyword evidence="5 7" id="KW-1133">Transmembrane helix</keyword>
<dbReference type="GO" id="GO:0015385">
    <property type="term" value="F:sodium:proton antiporter activity"/>
    <property type="evidence" value="ECO:0007669"/>
    <property type="project" value="UniProtKB-UniRule"/>
</dbReference>
<keyword evidence="7" id="KW-0406">Ion transport</keyword>
<proteinExistence type="inferred from homology"/>
<feature type="transmembrane region" description="Helical" evidence="7">
    <location>
        <begin position="130"/>
        <end position="152"/>
    </location>
</feature>
<dbReference type="HAMAP" id="MF_01844">
    <property type="entry name" value="NhaA"/>
    <property type="match status" value="1"/>
</dbReference>
<sequence length="374" mass="42026">MLTIIAIAFVNSNLDILYEAITTFKLFEIKSINLEINTLYIVNEILMSVFFLNIGIEIKKEFLYGSLQTKSQMILPILSAIGGFIFPMIIYYLFNYDDDDAMYGIAIPSATDIAFTMAVVLFFRKRIPISIRVFVMALAVVDDIMAIIVIAFKYNNGISYIFIFASIIVILFIYLLKFSKKQKISSYILLGILLWIFIELSGIHATISGVILGLIIPTHKNRKRNKENNVEDRDIAEIINLYIEKPVNRVILPLFAFFNAGMKLDCTSYILEPITLGIALGLLFGKPIGIFLTFLILMRLNLVEMPYQGTYGKMFAASCFCGIGFTMSIFMSTLSFDIDSDLFLMSKLGIILGSSASIILGTISIVCTKKNINI</sequence>
<comment type="caution">
    <text evidence="8">The sequence shown here is derived from an EMBL/GenBank/DDBJ whole genome shotgun (WGS) entry which is preliminary data.</text>
</comment>
<dbReference type="PANTHER" id="PTHR30341:SF0">
    <property type="entry name" value="NA(+)_H(+) ANTIPORTER NHAA"/>
    <property type="match status" value="1"/>
</dbReference>
<evidence type="ECO:0000256" key="3">
    <source>
        <dbReference type="ARBA" id="ARBA00022475"/>
    </source>
</evidence>
<gene>
    <name evidence="7" type="primary">nhaA</name>
    <name evidence="8" type="ORF">Lyticum_00244</name>
</gene>
<dbReference type="GO" id="GO:0006885">
    <property type="term" value="P:regulation of pH"/>
    <property type="evidence" value="ECO:0007669"/>
    <property type="project" value="UniProtKB-UniRule"/>
</dbReference>
<comment type="function">
    <text evidence="7">Na(+)/H(+) antiporter that extrudes sodium in exchange for external protons.</text>
</comment>
<dbReference type="GO" id="GO:0005886">
    <property type="term" value="C:plasma membrane"/>
    <property type="evidence" value="ECO:0007669"/>
    <property type="project" value="UniProtKB-SubCell"/>
</dbReference>
<evidence type="ECO:0000256" key="1">
    <source>
        <dbReference type="ARBA" id="ARBA00004429"/>
    </source>
</evidence>
<accession>A0AAE4VJU6</accession>
<keyword evidence="7" id="KW-0050">Antiport</keyword>
<comment type="catalytic activity">
    <reaction evidence="7">
        <text>Na(+)(in) + 2 H(+)(out) = Na(+)(out) + 2 H(+)(in)</text>
        <dbReference type="Rhea" id="RHEA:29251"/>
        <dbReference type="ChEBI" id="CHEBI:15378"/>
        <dbReference type="ChEBI" id="CHEBI:29101"/>
    </reaction>
</comment>
<evidence type="ECO:0000256" key="6">
    <source>
        <dbReference type="ARBA" id="ARBA00023136"/>
    </source>
</evidence>
<protein>
    <recommendedName>
        <fullName evidence="7">Na(+)/H(+) antiporter NhaA</fullName>
    </recommendedName>
    <alternativeName>
        <fullName evidence="7">Sodium/proton antiporter NhaA</fullName>
    </alternativeName>
</protein>
<evidence type="ECO:0000256" key="4">
    <source>
        <dbReference type="ARBA" id="ARBA00022692"/>
    </source>
</evidence>
<feature type="transmembrane region" description="Helical" evidence="7">
    <location>
        <begin position="77"/>
        <end position="95"/>
    </location>
</feature>
<comment type="caution">
    <text evidence="7">Lacks conserved residue(s) required for the propagation of feature annotation.</text>
</comment>
<feature type="transmembrane region" description="Helical" evidence="7">
    <location>
        <begin position="314"/>
        <end position="336"/>
    </location>
</feature>
<feature type="transmembrane region" description="Helical" evidence="7">
    <location>
        <begin position="278"/>
        <end position="302"/>
    </location>
</feature>
<feature type="transmembrane region" description="Helical" evidence="7">
    <location>
        <begin position="348"/>
        <end position="368"/>
    </location>
</feature>
<dbReference type="InterPro" id="IPR004670">
    <property type="entry name" value="NhaA"/>
</dbReference>
<evidence type="ECO:0000256" key="2">
    <source>
        <dbReference type="ARBA" id="ARBA00008041"/>
    </source>
</evidence>
<evidence type="ECO:0000256" key="5">
    <source>
        <dbReference type="ARBA" id="ARBA00022989"/>
    </source>
</evidence>
<keyword evidence="9" id="KW-1185">Reference proteome</keyword>
<reference evidence="8" key="1">
    <citation type="submission" date="2023-02" db="EMBL/GenBank/DDBJ databases">
        <title>Host association and intracellularity evolved multiple times independently in the Rickettsiales.</title>
        <authorList>
            <person name="Castelli M."/>
            <person name="Nardi T."/>
            <person name="Gammuto L."/>
            <person name="Bellinzona G."/>
            <person name="Sabaneyeva E."/>
            <person name="Potekhin A."/>
            <person name="Serra V."/>
            <person name="Petroni G."/>
            <person name="Sassera D."/>
        </authorList>
    </citation>
    <scope>NUCLEOTIDE SEQUENCE</scope>
    <source>
        <strain evidence="8">USBL-36I1</strain>
    </source>
</reference>
<keyword evidence="4 7" id="KW-0812">Transmembrane</keyword>
<dbReference type="NCBIfam" id="TIGR00773">
    <property type="entry name" value="NhaA"/>
    <property type="match status" value="1"/>
</dbReference>
<keyword evidence="6 7" id="KW-0472">Membrane</keyword>
<keyword evidence="7" id="KW-0739">Sodium transport</keyword>
<dbReference type="Proteomes" id="UP001289135">
    <property type="component" value="Unassembled WGS sequence"/>
</dbReference>
<comment type="similarity">
    <text evidence="2 7">Belongs to the NhaA Na(+)/H(+) (TC 2.A.33) antiporter family.</text>
</comment>
<dbReference type="PANTHER" id="PTHR30341">
    <property type="entry name" value="SODIUM ION/PROTON ANTIPORTER NHAA-RELATED"/>
    <property type="match status" value="1"/>
</dbReference>
<keyword evidence="7" id="KW-0915">Sodium</keyword>
<evidence type="ECO:0000256" key="7">
    <source>
        <dbReference type="HAMAP-Rule" id="MF_01844"/>
    </source>
</evidence>
<dbReference type="InterPro" id="IPR023171">
    <property type="entry name" value="Na/H_antiporter_dom_sf"/>
</dbReference>
<dbReference type="Pfam" id="PF06965">
    <property type="entry name" value="Na_H_antiport_1"/>
    <property type="match status" value="1"/>
</dbReference>
<feature type="transmembrane region" description="Helical" evidence="7">
    <location>
        <begin position="101"/>
        <end position="123"/>
    </location>
</feature>
<name>A0AAE4VJU6_9RICK</name>
<evidence type="ECO:0000313" key="9">
    <source>
        <dbReference type="Proteomes" id="UP001289135"/>
    </source>
</evidence>
<dbReference type="AlphaFoldDB" id="A0AAE4VJU6"/>
<dbReference type="EMBL" id="JARGYU010000001">
    <property type="protein sequence ID" value="MDZ5761082.1"/>
    <property type="molecule type" value="Genomic_DNA"/>
</dbReference>
<organism evidence="8 9">
    <name type="scientific">Lyticum sinuosum</name>
    <dbReference type="NCBI Taxonomy" id="1332059"/>
    <lineage>
        <taxon>Bacteria</taxon>
        <taxon>Pseudomonadati</taxon>
        <taxon>Pseudomonadota</taxon>
        <taxon>Alphaproteobacteria</taxon>
        <taxon>Rickettsiales</taxon>
        <taxon>Lyticum</taxon>
    </lineage>
</organism>
<feature type="transmembrane region" description="Helical" evidence="7">
    <location>
        <begin position="188"/>
        <end position="216"/>
    </location>
</feature>
<comment type="subcellular location">
    <subcellularLocation>
        <location evidence="1">Cell inner membrane</location>
        <topology evidence="1">Multi-pass membrane protein</topology>
    </subcellularLocation>
    <subcellularLocation>
        <location evidence="7">Cell membrane</location>
        <topology evidence="7">Multi-pass membrane protein</topology>
    </subcellularLocation>
</comment>
<keyword evidence="7" id="KW-0813">Transport</keyword>